<evidence type="ECO:0008006" key="10">
    <source>
        <dbReference type="Google" id="ProtNLM"/>
    </source>
</evidence>
<keyword evidence="6 7" id="KW-0472">Membrane</keyword>
<keyword evidence="9" id="KW-1185">Reference proteome</keyword>
<dbReference type="InterPro" id="IPR050833">
    <property type="entry name" value="Poly_Biosynth_Transport"/>
</dbReference>
<dbReference type="EMBL" id="ALAB01000039">
    <property type="protein sequence ID" value="EJI84210.1"/>
    <property type="molecule type" value="Genomic_DNA"/>
</dbReference>
<feature type="transmembrane region" description="Helical" evidence="7">
    <location>
        <begin position="318"/>
        <end position="339"/>
    </location>
</feature>
<reference evidence="8 9" key="1">
    <citation type="journal article" date="2012" name="J. Bacteriol.">
        <title>Genome Sequence of Pectin-Degrading Alishewanella aestuarii Strain B11T, Isolated from Tidal Flat Sediment.</title>
        <authorList>
            <person name="Jung J."/>
            <person name="Choi S."/>
            <person name="Chun J."/>
            <person name="Park W."/>
        </authorList>
    </citation>
    <scope>NUCLEOTIDE SEQUENCE [LARGE SCALE GENOMIC DNA]</scope>
    <source>
        <strain evidence="8 9">B11</strain>
    </source>
</reference>
<evidence type="ECO:0000256" key="1">
    <source>
        <dbReference type="ARBA" id="ARBA00004651"/>
    </source>
</evidence>
<evidence type="ECO:0000313" key="9">
    <source>
        <dbReference type="Proteomes" id="UP000012043"/>
    </source>
</evidence>
<evidence type="ECO:0000256" key="5">
    <source>
        <dbReference type="ARBA" id="ARBA00022989"/>
    </source>
</evidence>
<organism evidence="8 9">
    <name type="scientific">Alishewanella aestuarii B11</name>
    <dbReference type="NCBI Taxonomy" id="1197174"/>
    <lineage>
        <taxon>Bacteria</taxon>
        <taxon>Pseudomonadati</taxon>
        <taxon>Pseudomonadota</taxon>
        <taxon>Gammaproteobacteria</taxon>
        <taxon>Alteromonadales</taxon>
        <taxon>Alteromonadaceae</taxon>
        <taxon>Alishewanella</taxon>
    </lineage>
</organism>
<sequence length="480" mass="52457">MSKVKQAIINASITSVLLQGIALCSAIAVARLLTPEQIGTYAVVAALVMILSEFKALGAGVYLVREEQIDCSSVRSALGLTLLMSWLLAVLILLLAFPIARYYRIEEAPLLLLILSSTFVITPYVSIPYALLVRAMDFAALRTIKLVSALVSFVATIIGIVWGLSFYALALGYALGFATQLLLLNMPYRPAQMQYRPKFRQMQGIASMGLLTTAAEFLKRASQVMPDLVIGRVGSTFEVGIFSRGQGFVQFLSDGLRMGVGIVSLPYLAEIKRSGGDLAAAYIRGSALFNALAWPVLAVAALTSLPVIRVLFGEQWDAAAPIAKVLMAYAGLKTVHFQFHSFVIALGNPKLTLLREGLNVPAMALVCILLYPYGMVTIALGFVVVACLEACLLTLLLRQLTGLDIQRFCIALLHNLAMTVLCALPCWLFSIYYDFQQGKPLLIVGCLALVMPLWWLFCLKFLRHPLYSQLWSSRKAIAEC</sequence>
<protein>
    <recommendedName>
        <fullName evidence="10">Polysaccharide biosynthesis protein</fullName>
    </recommendedName>
</protein>
<evidence type="ECO:0000256" key="2">
    <source>
        <dbReference type="ARBA" id="ARBA00007430"/>
    </source>
</evidence>
<feature type="transmembrane region" description="Helical" evidence="7">
    <location>
        <begin position="377"/>
        <end position="397"/>
    </location>
</feature>
<gene>
    <name evidence="8" type="ORF">AEST_30440</name>
</gene>
<feature type="transmembrane region" description="Helical" evidence="7">
    <location>
        <begin position="144"/>
        <end position="164"/>
    </location>
</feature>
<dbReference type="GO" id="GO:0005886">
    <property type="term" value="C:plasma membrane"/>
    <property type="evidence" value="ECO:0007669"/>
    <property type="project" value="UniProtKB-SubCell"/>
</dbReference>
<feature type="transmembrane region" description="Helical" evidence="7">
    <location>
        <begin position="441"/>
        <end position="462"/>
    </location>
</feature>
<keyword evidence="5 7" id="KW-1133">Transmembrane helix</keyword>
<comment type="caution">
    <text evidence="8">The sequence shown here is derived from an EMBL/GenBank/DDBJ whole genome shotgun (WGS) entry which is preliminary data.</text>
</comment>
<evidence type="ECO:0000256" key="4">
    <source>
        <dbReference type="ARBA" id="ARBA00022692"/>
    </source>
</evidence>
<dbReference type="PANTHER" id="PTHR30250:SF10">
    <property type="entry name" value="LIPOPOLYSACCHARIDE BIOSYNTHESIS PROTEIN WZXC"/>
    <property type="match status" value="1"/>
</dbReference>
<name>J1Y8X8_9ALTE</name>
<dbReference type="AlphaFoldDB" id="J1Y8X8"/>
<keyword evidence="4 7" id="KW-0812">Transmembrane</keyword>
<evidence type="ECO:0000256" key="3">
    <source>
        <dbReference type="ARBA" id="ARBA00022475"/>
    </source>
</evidence>
<evidence type="ECO:0000313" key="8">
    <source>
        <dbReference type="EMBL" id="EJI84210.1"/>
    </source>
</evidence>
<feature type="transmembrane region" description="Helical" evidence="7">
    <location>
        <begin position="41"/>
        <end position="64"/>
    </location>
</feature>
<feature type="transmembrane region" description="Helical" evidence="7">
    <location>
        <begin position="7"/>
        <end position="29"/>
    </location>
</feature>
<feature type="transmembrane region" description="Helical" evidence="7">
    <location>
        <begin position="76"/>
        <end position="99"/>
    </location>
</feature>
<dbReference type="RefSeq" id="WP_008610077.1">
    <property type="nucleotide sequence ID" value="NZ_ALAB01000039.1"/>
</dbReference>
<dbReference type="PATRIC" id="fig|1197174.4.peg.2976"/>
<dbReference type="Pfam" id="PF13440">
    <property type="entry name" value="Polysacc_synt_3"/>
    <property type="match status" value="1"/>
</dbReference>
<feature type="transmembrane region" description="Helical" evidence="7">
    <location>
        <begin position="111"/>
        <end position="132"/>
    </location>
</feature>
<accession>J1Y8X8</accession>
<dbReference type="PANTHER" id="PTHR30250">
    <property type="entry name" value="PST FAMILY PREDICTED COLANIC ACID TRANSPORTER"/>
    <property type="match status" value="1"/>
</dbReference>
<feature type="transmembrane region" description="Helical" evidence="7">
    <location>
        <begin position="292"/>
        <end position="312"/>
    </location>
</feature>
<comment type="subcellular location">
    <subcellularLocation>
        <location evidence="1">Cell membrane</location>
        <topology evidence="1">Multi-pass membrane protein</topology>
    </subcellularLocation>
</comment>
<keyword evidence="3" id="KW-1003">Cell membrane</keyword>
<feature type="transmembrane region" description="Helical" evidence="7">
    <location>
        <begin position="409"/>
        <end position="435"/>
    </location>
</feature>
<evidence type="ECO:0000256" key="6">
    <source>
        <dbReference type="ARBA" id="ARBA00023136"/>
    </source>
</evidence>
<dbReference type="Proteomes" id="UP000012043">
    <property type="component" value="Unassembled WGS sequence"/>
</dbReference>
<evidence type="ECO:0000256" key="7">
    <source>
        <dbReference type="SAM" id="Phobius"/>
    </source>
</evidence>
<proteinExistence type="inferred from homology"/>
<comment type="similarity">
    <text evidence="2">Belongs to the polysaccharide synthase family.</text>
</comment>